<gene>
    <name evidence="3" type="ORF">TCLT_LOCUS8634</name>
</gene>
<dbReference type="GO" id="GO:0004867">
    <property type="term" value="F:serine-type endopeptidase inhibitor activity"/>
    <property type="evidence" value="ECO:0007669"/>
    <property type="project" value="InterPro"/>
</dbReference>
<dbReference type="Gene3D" id="4.10.410.10">
    <property type="entry name" value="Pancreatic trypsin inhibitor Kunitz domain"/>
    <property type="match status" value="1"/>
</dbReference>
<dbReference type="EMBL" id="UYYF01004661">
    <property type="protein sequence ID" value="VDN06210.1"/>
    <property type="molecule type" value="Genomic_DNA"/>
</dbReference>
<reference evidence="3 4" key="2">
    <citation type="submission" date="2018-11" db="EMBL/GenBank/DDBJ databases">
        <authorList>
            <consortium name="Pathogen Informatics"/>
        </authorList>
    </citation>
    <scope>NUCLEOTIDE SEQUENCE [LARGE SCALE GENOMIC DNA]</scope>
</reference>
<dbReference type="PANTHER" id="PTHR47248:SF6">
    <property type="entry name" value="BPTI_KUNITZ INHIBITOR DOMAIN-CONTAINING PROTEIN"/>
    <property type="match status" value="1"/>
</dbReference>
<dbReference type="InterPro" id="IPR036880">
    <property type="entry name" value="Kunitz_BPTI_sf"/>
</dbReference>
<dbReference type="InterPro" id="IPR002223">
    <property type="entry name" value="Kunitz_BPTI"/>
</dbReference>
<dbReference type="PANTHER" id="PTHR47248">
    <property type="entry name" value="PROTEIN CBG06772"/>
    <property type="match status" value="1"/>
</dbReference>
<name>A0A0N5D6I3_THECL</name>
<evidence type="ECO:0000313" key="3">
    <source>
        <dbReference type="EMBL" id="VDN06210.1"/>
    </source>
</evidence>
<protein>
    <submittedName>
        <fullName evidence="5">BPTI/Kunitz inhibitor domain-containing protein</fullName>
    </submittedName>
</protein>
<dbReference type="SUPFAM" id="SSF57362">
    <property type="entry name" value="BPTI-like"/>
    <property type="match status" value="1"/>
</dbReference>
<dbReference type="CDD" id="cd00109">
    <property type="entry name" value="Kunitz-type"/>
    <property type="match status" value="1"/>
</dbReference>
<dbReference type="InterPro" id="IPR052861">
    <property type="entry name" value="BPTI/Kunitz_domain"/>
</dbReference>
<evidence type="ECO:0000313" key="5">
    <source>
        <dbReference type="WBParaSite" id="TCLT_0000864501-mRNA-1"/>
    </source>
</evidence>
<dbReference type="AlphaFoldDB" id="A0A0N5D6I3"/>
<evidence type="ECO:0000256" key="1">
    <source>
        <dbReference type="SAM" id="SignalP"/>
    </source>
</evidence>
<dbReference type="Proteomes" id="UP000276776">
    <property type="component" value="Unassembled WGS sequence"/>
</dbReference>
<accession>A0A0N5D6I3</accession>
<proteinExistence type="predicted"/>
<dbReference type="SMART" id="SM00131">
    <property type="entry name" value="KU"/>
    <property type="match status" value="1"/>
</dbReference>
<evidence type="ECO:0000313" key="4">
    <source>
        <dbReference type="Proteomes" id="UP000276776"/>
    </source>
</evidence>
<evidence type="ECO:0000259" key="2">
    <source>
        <dbReference type="PROSITE" id="PS50279"/>
    </source>
</evidence>
<dbReference type="PRINTS" id="PR00759">
    <property type="entry name" value="BASICPTASE"/>
</dbReference>
<dbReference type="PROSITE" id="PS50279">
    <property type="entry name" value="BPTI_KUNITZ_2"/>
    <property type="match status" value="1"/>
</dbReference>
<keyword evidence="4" id="KW-1185">Reference proteome</keyword>
<dbReference type="WBParaSite" id="TCLT_0000864501-mRNA-1">
    <property type="protein sequence ID" value="TCLT_0000864501-mRNA-1"/>
    <property type="gene ID" value="TCLT_0000864501"/>
</dbReference>
<reference evidence="5" key="1">
    <citation type="submission" date="2017-02" db="UniProtKB">
        <authorList>
            <consortium name="WormBaseParasite"/>
        </authorList>
    </citation>
    <scope>IDENTIFICATION</scope>
</reference>
<keyword evidence="1" id="KW-0732">Signal</keyword>
<feature type="chain" id="PRO_5043126772" evidence="1">
    <location>
        <begin position="20"/>
        <end position="105"/>
    </location>
</feature>
<dbReference type="Pfam" id="PF00014">
    <property type="entry name" value="Kunitz_BPTI"/>
    <property type="match status" value="1"/>
</dbReference>
<dbReference type="OrthoDB" id="4473401at2759"/>
<feature type="signal peptide" evidence="1">
    <location>
        <begin position="1"/>
        <end position="19"/>
    </location>
</feature>
<sequence>MLKAELLTISIFVCNILDALYMPDPPVFTAAEHYPCTCYLPPDSGLCSTSSEKNNRIVDKKEKLHISYYFDQVTEQCYPFGTQTCGGNENRFDDISSCQNFCRKR</sequence>
<feature type="domain" description="BPTI/Kunitz inhibitor" evidence="2">
    <location>
        <begin position="38"/>
        <end position="102"/>
    </location>
</feature>
<organism evidence="5">
    <name type="scientific">Thelazia callipaeda</name>
    <name type="common">Oriental eyeworm</name>
    <name type="synonym">Parasitic nematode</name>
    <dbReference type="NCBI Taxonomy" id="103827"/>
    <lineage>
        <taxon>Eukaryota</taxon>
        <taxon>Metazoa</taxon>
        <taxon>Ecdysozoa</taxon>
        <taxon>Nematoda</taxon>
        <taxon>Chromadorea</taxon>
        <taxon>Rhabditida</taxon>
        <taxon>Spirurina</taxon>
        <taxon>Spiruromorpha</taxon>
        <taxon>Thelazioidea</taxon>
        <taxon>Thelaziidae</taxon>
        <taxon>Thelazia</taxon>
    </lineage>
</organism>
<dbReference type="OMA" id="VATQECY"/>